<proteinExistence type="inferred from homology"/>
<evidence type="ECO:0000259" key="6">
    <source>
        <dbReference type="PROSITE" id="PS50089"/>
    </source>
</evidence>
<dbReference type="CDD" id="cd16615">
    <property type="entry name" value="RING-HC_ZNF598"/>
    <property type="match status" value="1"/>
</dbReference>
<evidence type="ECO:0000256" key="3">
    <source>
        <dbReference type="ARBA" id="ARBA00012483"/>
    </source>
</evidence>
<dbReference type="SMART" id="SM00355">
    <property type="entry name" value="ZnF_C2H2"/>
    <property type="match status" value="2"/>
</dbReference>
<comment type="pathway">
    <text evidence="2">Protein modification; protein ubiquitination.</text>
</comment>
<evidence type="ECO:0000313" key="8">
    <source>
        <dbReference type="Proteomes" id="UP001153365"/>
    </source>
</evidence>
<organism evidence="7 8">
    <name type="scientific">Phakopsora pachyrhizi</name>
    <name type="common">Asian soybean rust disease fungus</name>
    <dbReference type="NCBI Taxonomy" id="170000"/>
    <lineage>
        <taxon>Eukaryota</taxon>
        <taxon>Fungi</taxon>
        <taxon>Dikarya</taxon>
        <taxon>Basidiomycota</taxon>
        <taxon>Pucciniomycotina</taxon>
        <taxon>Pucciniomycetes</taxon>
        <taxon>Pucciniales</taxon>
        <taxon>Phakopsoraceae</taxon>
        <taxon>Phakopsora</taxon>
    </lineage>
</organism>
<dbReference type="InterPro" id="IPR044288">
    <property type="entry name" value="ZNF598/HEL2"/>
</dbReference>
<evidence type="ECO:0000256" key="2">
    <source>
        <dbReference type="ARBA" id="ARBA00004906"/>
    </source>
</evidence>
<dbReference type="InterPro" id="IPR001841">
    <property type="entry name" value="Znf_RING"/>
</dbReference>
<dbReference type="PANTHER" id="PTHR22938:SF0">
    <property type="entry name" value="E3 UBIQUITIN-PROTEIN LIGASE ZNF598"/>
    <property type="match status" value="1"/>
</dbReference>
<dbReference type="Proteomes" id="UP001153365">
    <property type="component" value="Unassembled WGS sequence"/>
</dbReference>
<dbReference type="GO" id="GO:0043022">
    <property type="term" value="F:ribosome binding"/>
    <property type="evidence" value="ECO:0007669"/>
    <property type="project" value="TreeGrafter"/>
</dbReference>
<dbReference type="Gene3D" id="3.30.40.10">
    <property type="entry name" value="Zinc/RING finger domain, C3HC4 (zinc finger)"/>
    <property type="match status" value="1"/>
</dbReference>
<feature type="non-terminal residue" evidence="7">
    <location>
        <position position="247"/>
    </location>
</feature>
<keyword evidence="8" id="KW-1185">Reference proteome</keyword>
<dbReference type="InterPro" id="IPR056437">
    <property type="entry name" value="Znf-C2H2_ZNF598/HEL2"/>
</dbReference>
<dbReference type="GO" id="GO:0072344">
    <property type="term" value="P:rescue of stalled ribosome"/>
    <property type="evidence" value="ECO:0007669"/>
    <property type="project" value="InterPro"/>
</dbReference>
<dbReference type="AlphaFoldDB" id="A0AAV0AF30"/>
<dbReference type="PANTHER" id="PTHR22938">
    <property type="entry name" value="ZINC FINGER PROTEIN 598"/>
    <property type="match status" value="1"/>
</dbReference>
<evidence type="ECO:0000313" key="7">
    <source>
        <dbReference type="EMBL" id="CAH7666732.1"/>
    </source>
</evidence>
<feature type="non-terminal residue" evidence="7">
    <location>
        <position position="1"/>
    </location>
</feature>
<dbReference type="EC" id="2.3.2.27" evidence="3"/>
<dbReference type="InterPro" id="IPR013083">
    <property type="entry name" value="Znf_RING/FYVE/PHD"/>
</dbReference>
<dbReference type="EMBL" id="CALTRL010000147">
    <property type="protein sequence ID" value="CAH7666732.1"/>
    <property type="molecule type" value="Genomic_DNA"/>
</dbReference>
<name>A0AAV0AF30_PHAPC</name>
<dbReference type="PROSITE" id="PS00028">
    <property type="entry name" value="ZINC_FINGER_C2H2_1"/>
    <property type="match status" value="1"/>
</dbReference>
<dbReference type="GO" id="GO:0008270">
    <property type="term" value="F:zinc ion binding"/>
    <property type="evidence" value="ECO:0007669"/>
    <property type="project" value="UniProtKB-KW"/>
</dbReference>
<reference evidence="7" key="1">
    <citation type="submission" date="2022-06" db="EMBL/GenBank/DDBJ databases">
        <authorList>
            <consortium name="SYNGENTA / RWTH Aachen University"/>
        </authorList>
    </citation>
    <scope>NUCLEOTIDE SEQUENCE</scope>
</reference>
<dbReference type="GO" id="GO:0061630">
    <property type="term" value="F:ubiquitin protein ligase activity"/>
    <property type="evidence" value="ECO:0007669"/>
    <property type="project" value="UniProtKB-EC"/>
</dbReference>
<dbReference type="GO" id="GO:0016567">
    <property type="term" value="P:protein ubiquitination"/>
    <property type="evidence" value="ECO:0007669"/>
    <property type="project" value="TreeGrafter"/>
</dbReference>
<evidence type="ECO:0000256" key="1">
    <source>
        <dbReference type="ARBA" id="ARBA00000900"/>
    </source>
</evidence>
<evidence type="ECO:0000256" key="5">
    <source>
        <dbReference type="PROSITE-ProRule" id="PRU00175"/>
    </source>
</evidence>
<feature type="domain" description="RING-type" evidence="6">
    <location>
        <begin position="13"/>
        <end position="53"/>
    </location>
</feature>
<sequence>EEEEEEEEEEDVCLICAEPIEYYAIGVCSHQTCHICCLRMRALYKKRDCPLCKTELPAVVFTTQSGALLSSFDFSRMPYKDPHLSIYCETLEQMENLLSHLKFNCPHPDCDAIQSNWKDLKYHTSAVHDLVLCDLCCSNKQVFSHEHTLFTSKGLITHRNNGSVGIPGFRGLKRGESAEITADDGFKGHPKCQFCKIYFYDNDQLYKHCKEKHEQCFICVRNDTGRLQYYTNYQHLETHFWDDHYLC</sequence>
<accession>A0AAV0AF30</accession>
<dbReference type="InterPro" id="IPR013087">
    <property type="entry name" value="Znf_C2H2_type"/>
</dbReference>
<comment type="caution">
    <text evidence="7">The sequence shown here is derived from an EMBL/GenBank/DDBJ whole genome shotgun (WGS) entry which is preliminary data.</text>
</comment>
<dbReference type="InterPro" id="IPR041888">
    <property type="entry name" value="RING-HC_ZNF598/HEL2"/>
</dbReference>
<gene>
    <name evidence="7" type="ORF">PPACK8108_LOCUS1084</name>
</gene>
<comment type="catalytic activity">
    <reaction evidence="1">
        <text>S-ubiquitinyl-[E2 ubiquitin-conjugating enzyme]-L-cysteine + [acceptor protein]-L-lysine = [E2 ubiquitin-conjugating enzyme]-L-cysteine + N(6)-ubiquitinyl-[acceptor protein]-L-lysine.</text>
        <dbReference type="EC" id="2.3.2.27"/>
    </reaction>
</comment>
<dbReference type="PROSITE" id="PS50089">
    <property type="entry name" value="ZF_RING_2"/>
    <property type="match status" value="1"/>
</dbReference>
<evidence type="ECO:0000256" key="4">
    <source>
        <dbReference type="ARBA" id="ARBA00035113"/>
    </source>
</evidence>
<keyword evidence="5" id="KW-0862">Zinc</keyword>
<keyword evidence="5" id="KW-0863">Zinc-finger</keyword>
<dbReference type="SUPFAM" id="SSF57850">
    <property type="entry name" value="RING/U-box"/>
    <property type="match status" value="1"/>
</dbReference>
<keyword evidence="5" id="KW-0479">Metal-binding</keyword>
<dbReference type="Pfam" id="PF23230">
    <property type="entry name" value="zf-C2H2_13"/>
    <property type="match status" value="1"/>
</dbReference>
<protein>
    <recommendedName>
        <fullName evidence="3">RING-type E3 ubiquitin transferase</fullName>
        <ecNumber evidence="3">2.3.2.27</ecNumber>
    </recommendedName>
</protein>
<dbReference type="Pfam" id="PF25447">
    <property type="entry name" value="RING_ZNF598"/>
    <property type="match status" value="1"/>
</dbReference>
<comment type="similarity">
    <text evidence="4">Belongs to the ZNF598/HEL2 family.</text>
</comment>